<keyword evidence="14" id="KW-1185">Reference proteome</keyword>
<evidence type="ECO:0000256" key="3">
    <source>
        <dbReference type="ARBA" id="ARBA00008741"/>
    </source>
</evidence>
<keyword evidence="7 12" id="KW-0997">Cell inner membrane</keyword>
<dbReference type="PANTHER" id="PTHR37531:SF1">
    <property type="entry name" value="HEME EXPORTER PROTEIN D"/>
    <property type="match status" value="1"/>
</dbReference>
<evidence type="ECO:0000256" key="7">
    <source>
        <dbReference type="ARBA" id="ARBA00022519"/>
    </source>
</evidence>
<evidence type="ECO:0000256" key="10">
    <source>
        <dbReference type="ARBA" id="ARBA00022989"/>
    </source>
</evidence>
<keyword evidence="8 12" id="KW-0812">Transmembrane</keyword>
<evidence type="ECO:0000256" key="8">
    <source>
        <dbReference type="ARBA" id="ARBA00022692"/>
    </source>
</evidence>
<comment type="subcellular location">
    <subcellularLocation>
        <location evidence="2 12">Cell inner membrane</location>
        <topology evidence="2 12">Single-pass membrane protein</topology>
    </subcellularLocation>
</comment>
<evidence type="ECO:0000256" key="1">
    <source>
        <dbReference type="ARBA" id="ARBA00002442"/>
    </source>
</evidence>
<evidence type="ECO:0000313" key="14">
    <source>
        <dbReference type="Proteomes" id="UP000604161"/>
    </source>
</evidence>
<dbReference type="PANTHER" id="PTHR37531">
    <property type="entry name" value="HEME EXPORTER PROTEIN D"/>
    <property type="match status" value="1"/>
</dbReference>
<evidence type="ECO:0000256" key="4">
    <source>
        <dbReference type="ARBA" id="ARBA00016461"/>
    </source>
</evidence>
<dbReference type="Proteomes" id="UP000604161">
    <property type="component" value="Unassembled WGS sequence"/>
</dbReference>
<proteinExistence type="inferred from homology"/>
<evidence type="ECO:0000256" key="12">
    <source>
        <dbReference type="RuleBase" id="RU363101"/>
    </source>
</evidence>
<evidence type="ECO:0000313" key="13">
    <source>
        <dbReference type="EMBL" id="MBD5769857.1"/>
    </source>
</evidence>
<accession>A0ABR8NUX0</accession>
<keyword evidence="9 12" id="KW-0201">Cytochrome c-type biogenesis</keyword>
<protein>
    <recommendedName>
        <fullName evidence="4 12">Heme exporter protein D</fullName>
    </recommendedName>
</protein>
<dbReference type="InterPro" id="IPR007078">
    <property type="entry name" value="Haem_export_protD_CcmD"/>
</dbReference>
<organism evidence="13 14">
    <name type="scientific">Marinomonas colpomeniae</name>
    <dbReference type="NCBI Taxonomy" id="2774408"/>
    <lineage>
        <taxon>Bacteria</taxon>
        <taxon>Pseudomonadati</taxon>
        <taxon>Pseudomonadota</taxon>
        <taxon>Gammaproteobacteria</taxon>
        <taxon>Oceanospirillales</taxon>
        <taxon>Oceanospirillaceae</taxon>
        <taxon>Marinomonas</taxon>
    </lineage>
</organism>
<evidence type="ECO:0000256" key="6">
    <source>
        <dbReference type="ARBA" id="ARBA00022475"/>
    </source>
</evidence>
<dbReference type="Pfam" id="PF04995">
    <property type="entry name" value="CcmD"/>
    <property type="match status" value="1"/>
</dbReference>
<dbReference type="InterPro" id="IPR052075">
    <property type="entry name" value="Heme_exporter_D"/>
</dbReference>
<comment type="similarity">
    <text evidence="3 12">Belongs to the CcmD/CycX/HelD family.</text>
</comment>
<feature type="transmembrane region" description="Helical" evidence="12">
    <location>
        <begin position="20"/>
        <end position="38"/>
    </location>
</feature>
<comment type="caution">
    <text evidence="13">The sequence shown here is derived from an EMBL/GenBank/DDBJ whole genome shotgun (WGS) entry which is preliminary data.</text>
</comment>
<evidence type="ECO:0000256" key="5">
    <source>
        <dbReference type="ARBA" id="ARBA00022448"/>
    </source>
</evidence>
<evidence type="ECO:0000256" key="9">
    <source>
        <dbReference type="ARBA" id="ARBA00022748"/>
    </source>
</evidence>
<keyword evidence="6 12" id="KW-1003">Cell membrane</keyword>
<dbReference type="NCBIfam" id="TIGR03141">
    <property type="entry name" value="cytochro_ccmD"/>
    <property type="match status" value="1"/>
</dbReference>
<name>A0ABR8NUX0_9GAMM</name>
<evidence type="ECO:0000256" key="2">
    <source>
        <dbReference type="ARBA" id="ARBA00004377"/>
    </source>
</evidence>
<reference evidence="13 14" key="1">
    <citation type="submission" date="2020-09" db="EMBL/GenBank/DDBJ databases">
        <title>Marinomonas sp. nov., isolated from the cysticercosis algae of Qingdao, China.</title>
        <authorList>
            <person name="Sun X."/>
        </authorList>
    </citation>
    <scope>NUCLEOTIDE SEQUENCE [LARGE SCALE GENOMIC DNA]</scope>
    <source>
        <strain evidence="13 14">SM2066</strain>
    </source>
</reference>
<sequence>MAFDTFTDFLTMGKHGAYVWSVYGFSFLALLILIWNTLSRRNKVRQKLRRRFLRD</sequence>
<comment type="function">
    <text evidence="1 12">Required for the export of heme to the periplasm for the biogenesis of c-type cytochromes.</text>
</comment>
<keyword evidence="5 12" id="KW-0813">Transport</keyword>
<dbReference type="EMBL" id="JACYFC010000001">
    <property type="protein sequence ID" value="MBD5769857.1"/>
    <property type="molecule type" value="Genomic_DNA"/>
</dbReference>
<evidence type="ECO:0000256" key="11">
    <source>
        <dbReference type="ARBA" id="ARBA00023136"/>
    </source>
</evidence>
<keyword evidence="10 12" id="KW-1133">Transmembrane helix</keyword>
<keyword evidence="11 12" id="KW-0472">Membrane</keyword>
<gene>
    <name evidence="13" type="primary">ccmD</name>
    <name evidence="13" type="ORF">IF202_02230</name>
</gene>